<protein>
    <submittedName>
        <fullName evidence="9">Efflux RND transporter periplasmic adaptor subunit</fullName>
    </submittedName>
</protein>
<evidence type="ECO:0000313" key="10">
    <source>
        <dbReference type="Proteomes" id="UP000593892"/>
    </source>
</evidence>
<dbReference type="Pfam" id="PF25967">
    <property type="entry name" value="RND-MFP_C"/>
    <property type="match status" value="1"/>
</dbReference>
<feature type="domain" description="Multidrug resistance protein MdtA-like beta-barrel" evidence="7">
    <location>
        <begin position="247"/>
        <end position="335"/>
    </location>
</feature>
<dbReference type="RefSeq" id="WP_194451836.1">
    <property type="nucleotide sequence ID" value="NZ_CP063849.1"/>
</dbReference>
<feature type="coiled-coil region" evidence="3">
    <location>
        <begin position="159"/>
        <end position="200"/>
    </location>
</feature>
<dbReference type="AlphaFoldDB" id="A0A7S7SN45"/>
<dbReference type="PANTHER" id="PTHR30158">
    <property type="entry name" value="ACRA/E-RELATED COMPONENT OF DRUG EFFLUX TRANSPORTER"/>
    <property type="match status" value="1"/>
</dbReference>
<feature type="domain" description="Multidrug resistance protein MdtA-like C-terminal permuted SH3" evidence="8">
    <location>
        <begin position="342"/>
        <end position="402"/>
    </location>
</feature>
<evidence type="ECO:0000256" key="4">
    <source>
        <dbReference type="SAM" id="SignalP"/>
    </source>
</evidence>
<evidence type="ECO:0000313" key="9">
    <source>
        <dbReference type="EMBL" id="QOY90171.1"/>
    </source>
</evidence>
<gene>
    <name evidence="9" type="ORF">IRI77_09520</name>
</gene>
<name>A0A7S7SN45_PALFE</name>
<accession>A0A7S7SN45</accession>
<reference evidence="9 10" key="1">
    <citation type="submission" date="2020-10" db="EMBL/GenBank/DDBJ databases">
        <title>Complete genome sequence of Paludibaculum fermentans P105T, a facultatively anaerobic acidobacterium capable of dissimilatory Fe(III) reduction.</title>
        <authorList>
            <person name="Dedysh S.N."/>
            <person name="Beletsky A.V."/>
            <person name="Kulichevskaya I.S."/>
            <person name="Mardanov A.V."/>
            <person name="Ravin N.V."/>
        </authorList>
    </citation>
    <scope>NUCLEOTIDE SEQUENCE [LARGE SCALE GENOMIC DNA]</scope>
    <source>
        <strain evidence="9 10">P105</strain>
    </source>
</reference>
<dbReference type="SUPFAM" id="SSF111369">
    <property type="entry name" value="HlyD-like secretion proteins"/>
    <property type="match status" value="2"/>
</dbReference>
<dbReference type="GO" id="GO:0005886">
    <property type="term" value="C:plasma membrane"/>
    <property type="evidence" value="ECO:0007669"/>
    <property type="project" value="TreeGrafter"/>
</dbReference>
<evidence type="ECO:0000259" key="8">
    <source>
        <dbReference type="Pfam" id="PF25967"/>
    </source>
</evidence>
<dbReference type="EMBL" id="CP063849">
    <property type="protein sequence ID" value="QOY90171.1"/>
    <property type="molecule type" value="Genomic_DNA"/>
</dbReference>
<dbReference type="InterPro" id="IPR058624">
    <property type="entry name" value="MdtA-like_HH"/>
</dbReference>
<keyword evidence="10" id="KW-1185">Reference proteome</keyword>
<evidence type="ECO:0000256" key="2">
    <source>
        <dbReference type="ARBA" id="ARBA00009477"/>
    </source>
</evidence>
<feature type="signal peptide" evidence="4">
    <location>
        <begin position="1"/>
        <end position="26"/>
    </location>
</feature>
<dbReference type="GO" id="GO:0030313">
    <property type="term" value="C:cell envelope"/>
    <property type="evidence" value="ECO:0007669"/>
    <property type="project" value="UniProtKB-SubCell"/>
</dbReference>
<organism evidence="9 10">
    <name type="scientific">Paludibaculum fermentans</name>
    <dbReference type="NCBI Taxonomy" id="1473598"/>
    <lineage>
        <taxon>Bacteria</taxon>
        <taxon>Pseudomonadati</taxon>
        <taxon>Acidobacteriota</taxon>
        <taxon>Terriglobia</taxon>
        <taxon>Bryobacterales</taxon>
        <taxon>Bryobacteraceae</taxon>
        <taxon>Paludibaculum</taxon>
    </lineage>
</organism>
<dbReference type="InterPro" id="IPR058625">
    <property type="entry name" value="MdtA-like_BSH"/>
</dbReference>
<feature type="domain" description="Multidrug resistance protein MdtA-like alpha-helical hairpin" evidence="5">
    <location>
        <begin position="121"/>
        <end position="187"/>
    </location>
</feature>
<keyword evidence="4" id="KW-0732">Signal</keyword>
<dbReference type="KEGG" id="pfer:IRI77_09520"/>
<dbReference type="Gene3D" id="1.10.287.470">
    <property type="entry name" value="Helix hairpin bin"/>
    <property type="match status" value="3"/>
</dbReference>
<feature type="domain" description="Multidrug resistance protein MdtA-like barrel-sandwich hybrid" evidence="6">
    <location>
        <begin position="61"/>
        <end position="237"/>
    </location>
</feature>
<dbReference type="GO" id="GO:0046677">
    <property type="term" value="P:response to antibiotic"/>
    <property type="evidence" value="ECO:0007669"/>
    <property type="project" value="TreeGrafter"/>
</dbReference>
<dbReference type="Pfam" id="PF25944">
    <property type="entry name" value="Beta-barrel_RND"/>
    <property type="match status" value="1"/>
</dbReference>
<dbReference type="Pfam" id="PF25876">
    <property type="entry name" value="HH_MFP_RND"/>
    <property type="match status" value="1"/>
</dbReference>
<sequence length="423" mass="45957">MSRTITWAAAILLVLLTAGCTSNSNAARSTPPLTVQTVQVQQRDVPIYGEWLGTLEGMVNADIKAQVSGYIEQQGYSEGSVVTKGQLLFQIDPRPFQAVVDQARAQLAQANGRLSQARAHLLEAEAQVGVAEANQGRSRLDVERYTPLAKQQAITQQDLDNAIQNNLAAKAQVQAAKAQVETAKSQIESAEAEVQAAHAAEETARLNLGFTHLTSPIDGVAGAALQQVGSLVSPAAGTITTVSTLNPIKCYFTVSEQEYLDFHRRYDTPERLAEERRNLELQLILSDGTVFENRGRFYFADREVNVRTGAIRIAGLFDNPNNTLRPGQYAKIRFSARSVTGALLVPQRAVSELQGGYQVAVVGAHNKVQIRPVKVADRVGADWIISEGVQPGEQVVVEGLQRLRNDTVVDPKPYVPARRGEAK</sequence>
<dbReference type="Gene3D" id="2.40.420.20">
    <property type="match status" value="1"/>
</dbReference>
<dbReference type="Pfam" id="PF25917">
    <property type="entry name" value="BSH_RND"/>
    <property type="match status" value="1"/>
</dbReference>
<dbReference type="InterPro" id="IPR006143">
    <property type="entry name" value="RND_pump_MFP"/>
</dbReference>
<dbReference type="InterPro" id="IPR058626">
    <property type="entry name" value="MdtA-like_b-barrel"/>
</dbReference>
<dbReference type="PROSITE" id="PS51257">
    <property type="entry name" value="PROKAR_LIPOPROTEIN"/>
    <property type="match status" value="1"/>
</dbReference>
<evidence type="ECO:0000256" key="3">
    <source>
        <dbReference type="SAM" id="Coils"/>
    </source>
</evidence>
<feature type="coiled-coil region" evidence="3">
    <location>
        <begin position="100"/>
        <end position="127"/>
    </location>
</feature>
<dbReference type="NCBIfam" id="TIGR01730">
    <property type="entry name" value="RND_mfp"/>
    <property type="match status" value="1"/>
</dbReference>
<evidence type="ECO:0000259" key="7">
    <source>
        <dbReference type="Pfam" id="PF25944"/>
    </source>
</evidence>
<keyword evidence="3" id="KW-0175">Coiled coil</keyword>
<dbReference type="FunFam" id="2.40.420.20:FF:000001">
    <property type="entry name" value="Efflux RND transporter periplasmic adaptor subunit"/>
    <property type="match status" value="1"/>
</dbReference>
<dbReference type="Gene3D" id="2.40.30.170">
    <property type="match status" value="1"/>
</dbReference>
<dbReference type="InterPro" id="IPR058627">
    <property type="entry name" value="MdtA-like_C"/>
</dbReference>
<proteinExistence type="inferred from homology"/>
<comment type="subcellular location">
    <subcellularLocation>
        <location evidence="1">Cell envelope</location>
    </subcellularLocation>
</comment>
<dbReference type="GO" id="GO:0022857">
    <property type="term" value="F:transmembrane transporter activity"/>
    <property type="evidence" value="ECO:0007669"/>
    <property type="project" value="InterPro"/>
</dbReference>
<dbReference type="Proteomes" id="UP000593892">
    <property type="component" value="Chromosome"/>
</dbReference>
<feature type="chain" id="PRO_5032569217" evidence="4">
    <location>
        <begin position="27"/>
        <end position="423"/>
    </location>
</feature>
<evidence type="ECO:0000259" key="6">
    <source>
        <dbReference type="Pfam" id="PF25917"/>
    </source>
</evidence>
<dbReference type="Gene3D" id="2.40.50.100">
    <property type="match status" value="2"/>
</dbReference>
<evidence type="ECO:0000256" key="1">
    <source>
        <dbReference type="ARBA" id="ARBA00004196"/>
    </source>
</evidence>
<evidence type="ECO:0000259" key="5">
    <source>
        <dbReference type="Pfam" id="PF25876"/>
    </source>
</evidence>
<comment type="similarity">
    <text evidence="2">Belongs to the membrane fusion protein (MFP) (TC 8.A.1) family.</text>
</comment>